<gene>
    <name evidence="13" type="ORF">RI543_004051</name>
</gene>
<dbReference type="GO" id="GO:0061709">
    <property type="term" value="P:reticulophagy"/>
    <property type="evidence" value="ECO:0007669"/>
    <property type="project" value="TreeGrafter"/>
</dbReference>
<dbReference type="AlphaFoldDB" id="A0AAN7WHJ2"/>
<dbReference type="Proteomes" id="UP001306508">
    <property type="component" value="Unassembled WGS sequence"/>
</dbReference>
<organism evidence="13 14">
    <name type="scientific">Arxiozyma heterogenica</name>
    <dbReference type="NCBI Taxonomy" id="278026"/>
    <lineage>
        <taxon>Eukaryota</taxon>
        <taxon>Fungi</taxon>
        <taxon>Dikarya</taxon>
        <taxon>Ascomycota</taxon>
        <taxon>Saccharomycotina</taxon>
        <taxon>Saccharomycetes</taxon>
        <taxon>Saccharomycetales</taxon>
        <taxon>Saccharomycetaceae</taxon>
        <taxon>Arxiozyma</taxon>
    </lineage>
</organism>
<evidence type="ECO:0000259" key="12">
    <source>
        <dbReference type="PROSITE" id="PS50011"/>
    </source>
</evidence>
<dbReference type="PROSITE" id="PS00108">
    <property type="entry name" value="PROTEIN_KINASE_ST"/>
    <property type="match status" value="1"/>
</dbReference>
<evidence type="ECO:0000256" key="4">
    <source>
        <dbReference type="ARBA" id="ARBA00022679"/>
    </source>
</evidence>
<evidence type="ECO:0000256" key="6">
    <source>
        <dbReference type="ARBA" id="ARBA00022777"/>
    </source>
</evidence>
<dbReference type="GO" id="GO:0005829">
    <property type="term" value="C:cytosol"/>
    <property type="evidence" value="ECO:0007669"/>
    <property type="project" value="TreeGrafter"/>
</dbReference>
<keyword evidence="6" id="KW-0418">Kinase</keyword>
<dbReference type="PANTHER" id="PTHR24348">
    <property type="entry name" value="SERINE/THREONINE-PROTEIN KINASE UNC-51-RELATED"/>
    <property type="match status" value="1"/>
</dbReference>
<evidence type="ECO:0000256" key="5">
    <source>
        <dbReference type="ARBA" id="ARBA00022741"/>
    </source>
</evidence>
<evidence type="ECO:0000256" key="1">
    <source>
        <dbReference type="ARBA" id="ARBA00012513"/>
    </source>
</evidence>
<dbReference type="SMART" id="SM00220">
    <property type="entry name" value="S_TKc"/>
    <property type="match status" value="1"/>
</dbReference>
<evidence type="ECO:0000313" key="14">
    <source>
        <dbReference type="Proteomes" id="UP001306508"/>
    </source>
</evidence>
<dbReference type="EC" id="2.7.11.1" evidence="1"/>
<feature type="domain" description="Protein kinase" evidence="12">
    <location>
        <begin position="14"/>
        <end position="379"/>
    </location>
</feature>
<dbReference type="GO" id="GO:0005776">
    <property type="term" value="C:autophagosome"/>
    <property type="evidence" value="ECO:0007669"/>
    <property type="project" value="TreeGrafter"/>
</dbReference>
<dbReference type="GO" id="GO:0034045">
    <property type="term" value="C:phagophore assembly site membrane"/>
    <property type="evidence" value="ECO:0007669"/>
    <property type="project" value="TreeGrafter"/>
</dbReference>
<dbReference type="GO" id="GO:0005524">
    <property type="term" value="F:ATP binding"/>
    <property type="evidence" value="ECO:0007669"/>
    <property type="project" value="UniProtKB-KW"/>
</dbReference>
<feature type="compositionally biased region" description="Basic and acidic residues" evidence="11">
    <location>
        <begin position="482"/>
        <end position="493"/>
    </location>
</feature>
<dbReference type="InterPro" id="IPR022708">
    <property type="entry name" value="Atg1-like_tMIT"/>
</dbReference>
<reference evidence="14" key="1">
    <citation type="submission" date="2023-07" db="EMBL/GenBank/DDBJ databases">
        <title>A draft genome of Kazachstania heterogenica Y-27499.</title>
        <authorList>
            <person name="Donic C."/>
            <person name="Kralova J.S."/>
            <person name="Fidel L."/>
            <person name="Ben-Dor S."/>
            <person name="Jung S."/>
        </authorList>
    </citation>
    <scope>NUCLEOTIDE SEQUENCE [LARGE SCALE GENOMIC DNA]</scope>
    <source>
        <strain evidence="14">Y27499</strain>
    </source>
</reference>
<protein>
    <recommendedName>
        <fullName evidence="2">Serine/threonine-protein kinase ATG1</fullName>
        <ecNumber evidence="1">2.7.11.1</ecNumber>
    </recommendedName>
    <alternativeName>
        <fullName evidence="10">Autophagy-related protein 1</fullName>
    </alternativeName>
    <alternativeName>
        <fullName evidence="3">Serine/threonine-protein kinase atg1</fullName>
    </alternativeName>
</protein>
<dbReference type="Pfam" id="PF21127">
    <property type="entry name" value="ATG1-like_MIT2"/>
    <property type="match status" value="1"/>
</dbReference>
<accession>A0AAN7WHJ2</accession>
<evidence type="ECO:0000256" key="11">
    <source>
        <dbReference type="SAM" id="MobiDB-lite"/>
    </source>
</evidence>
<evidence type="ECO:0000256" key="2">
    <source>
        <dbReference type="ARBA" id="ARBA00018572"/>
    </source>
</evidence>
<feature type="region of interest" description="Disordered" evidence="11">
    <location>
        <begin position="482"/>
        <end position="509"/>
    </location>
</feature>
<dbReference type="PROSITE" id="PS50011">
    <property type="entry name" value="PROTEIN_KINASE_DOM"/>
    <property type="match status" value="1"/>
</dbReference>
<dbReference type="GO" id="GO:0042594">
    <property type="term" value="P:response to starvation"/>
    <property type="evidence" value="ECO:0007669"/>
    <property type="project" value="TreeGrafter"/>
</dbReference>
<dbReference type="InterPro" id="IPR045269">
    <property type="entry name" value="Atg1-like"/>
</dbReference>
<dbReference type="PANTHER" id="PTHR24348:SF22">
    <property type="entry name" value="NON-SPECIFIC SERINE_THREONINE PROTEIN KINASE"/>
    <property type="match status" value="1"/>
</dbReference>
<evidence type="ECO:0000256" key="10">
    <source>
        <dbReference type="ARBA" id="ARBA00030237"/>
    </source>
</evidence>
<evidence type="ECO:0000256" key="7">
    <source>
        <dbReference type="ARBA" id="ARBA00022840"/>
    </source>
</evidence>
<evidence type="ECO:0000256" key="3">
    <source>
        <dbReference type="ARBA" id="ARBA00019599"/>
    </source>
</evidence>
<dbReference type="Pfam" id="PF00069">
    <property type="entry name" value="Pkinase"/>
    <property type="match status" value="1"/>
</dbReference>
<evidence type="ECO:0000256" key="8">
    <source>
        <dbReference type="ARBA" id="ARBA00022927"/>
    </source>
</evidence>
<comment type="caution">
    <text evidence="13">The sequence shown here is derived from an EMBL/GenBank/DDBJ whole genome shotgun (WGS) entry which is preliminary data.</text>
</comment>
<name>A0AAN7WHJ2_9SACH</name>
<dbReference type="InterPro" id="IPR000719">
    <property type="entry name" value="Prot_kinase_dom"/>
</dbReference>
<dbReference type="InterPro" id="IPR011009">
    <property type="entry name" value="Kinase-like_dom_sf"/>
</dbReference>
<dbReference type="InterPro" id="IPR048941">
    <property type="entry name" value="ATG1-like_MIT2"/>
</dbReference>
<keyword evidence="7" id="KW-0067">ATP-binding</keyword>
<dbReference type="GO" id="GO:0010506">
    <property type="term" value="P:regulation of autophagy"/>
    <property type="evidence" value="ECO:0007669"/>
    <property type="project" value="InterPro"/>
</dbReference>
<evidence type="ECO:0000313" key="13">
    <source>
        <dbReference type="EMBL" id="KAK5778389.1"/>
    </source>
</evidence>
<keyword evidence="8" id="KW-0653">Protein transport</keyword>
<evidence type="ECO:0000256" key="9">
    <source>
        <dbReference type="ARBA" id="ARBA00023006"/>
    </source>
</evidence>
<dbReference type="SUPFAM" id="SSF56112">
    <property type="entry name" value="Protein kinase-like (PK-like)"/>
    <property type="match status" value="1"/>
</dbReference>
<keyword evidence="4" id="KW-0808">Transferase</keyword>
<dbReference type="GO" id="GO:0015031">
    <property type="term" value="P:protein transport"/>
    <property type="evidence" value="ECO:0007669"/>
    <property type="project" value="UniProtKB-KW"/>
</dbReference>
<sequence>MSYEESSGVINEQFVIEEEIGKGSFAVVYKGHLLIADDTTSKNLTKNKNSDNNAVDNNNNNTVAIKIVPKSKLNNNQKLLENLEIEISILKKIKHNHIVSLIDCQRTSNNFYLIMEYCSIGDLTILIKRNNNNSNNNSNKSDYGKYSITKDRDIFLSKIFQYYPSPNPKYNGLNIALILNYLQQLSSALKFLRSKNLVHRDIKPQNLLLTKPFINYKGSQEFHRMGYIGIYNLPILKIADFGFARFLPNHSLAETLCGSPLYMAPEILNYEKYNAKADLWSLGIVLFEMGSGHPPFKASNHLELYKKIKKLALDNNNNNNNNHGNADKNKMVQFPDYFSSNYISDIQLNNDLKNLICRLLTFNPRERITFDEFFNNRLLSMDLSCYETADFNLNSYENTLIKDSIQRKSFNQFSKIKSNLSNDSSIVKSQNNITRKAPSNKNNIEVDNDLMFEKDYVVVEKNTIEVNKLADELAELDIKNGDHNRITPRDIKDNNNNNNNNNKVRSRRSSFNERLGSINILNPSNALSKALGIASTRIFGNKQCFHKRPPLNPPNVDVSIFNEELFKNIEDNILLNVKDENNNNGNNNGHNEIENYSHNVIVNKLEKLSAKAFVVYTYAEVKFEQLIPLYLNSSSKRFNTGNILMNSEDNELHQEYQNEYSNNNNNHAYERNYSHLMDNIILTSESRILCKEAITLYVKVLELLSKSMEITSKWWYESNESFCSLKLNLLVQWIRDKFNECLEKAELLRTKLCESLSKENLTIDDIEDVYVEKLLYDRALEISKNATTMELNGKILNCCQLSYATSLWMLQTILEDSINDDILDDQNRMIIQKYIDSITNRLRLLRSKTNSQS</sequence>
<dbReference type="EMBL" id="JAWIZZ010000053">
    <property type="protein sequence ID" value="KAK5778389.1"/>
    <property type="molecule type" value="Genomic_DNA"/>
</dbReference>
<dbReference type="GO" id="GO:0000045">
    <property type="term" value="P:autophagosome assembly"/>
    <property type="evidence" value="ECO:0007669"/>
    <property type="project" value="TreeGrafter"/>
</dbReference>
<keyword evidence="9" id="KW-0072">Autophagy</keyword>
<dbReference type="GO" id="GO:0034727">
    <property type="term" value="P:piecemeal microautophagy of the nucleus"/>
    <property type="evidence" value="ECO:0007669"/>
    <property type="project" value="TreeGrafter"/>
</dbReference>
<dbReference type="Pfam" id="PF12063">
    <property type="entry name" value="ATG1-like_MIT1"/>
    <property type="match status" value="1"/>
</dbReference>
<proteinExistence type="predicted"/>
<keyword evidence="8" id="KW-0813">Transport</keyword>
<keyword evidence="14" id="KW-1185">Reference proteome</keyword>
<dbReference type="InterPro" id="IPR008271">
    <property type="entry name" value="Ser/Thr_kinase_AS"/>
</dbReference>
<dbReference type="GO" id="GO:0004674">
    <property type="term" value="F:protein serine/threonine kinase activity"/>
    <property type="evidence" value="ECO:0007669"/>
    <property type="project" value="UniProtKB-EC"/>
</dbReference>
<keyword evidence="5" id="KW-0547">Nucleotide-binding</keyword>
<dbReference type="Gene3D" id="1.10.510.10">
    <property type="entry name" value="Transferase(Phosphotransferase) domain 1"/>
    <property type="match status" value="2"/>
</dbReference>
<dbReference type="GO" id="GO:0000422">
    <property type="term" value="P:autophagy of mitochondrion"/>
    <property type="evidence" value="ECO:0007669"/>
    <property type="project" value="TreeGrafter"/>
</dbReference>